<evidence type="ECO:0000313" key="10">
    <source>
        <dbReference type="EMBL" id="MDV0444765.1"/>
    </source>
</evidence>
<reference evidence="10 11" key="1">
    <citation type="submission" date="2023-06" db="EMBL/GenBank/DDBJ databases">
        <title>Genome sequence of Methanimicrococcus sp. At1.</title>
        <authorList>
            <person name="Protasov E."/>
            <person name="Platt K."/>
            <person name="Poehlein A."/>
            <person name="Daniel R."/>
            <person name="Brune A."/>
        </authorList>
    </citation>
    <scope>NUCLEOTIDE SEQUENCE [LARGE SCALE GENOMIC DNA]</scope>
    <source>
        <strain evidence="10 11">At1</strain>
    </source>
</reference>
<accession>A0ABU3VMY0</accession>
<keyword evidence="10" id="KW-0067">ATP-binding</keyword>
<evidence type="ECO:0000256" key="1">
    <source>
        <dbReference type="ARBA" id="ARBA00004651"/>
    </source>
</evidence>
<evidence type="ECO:0000259" key="9">
    <source>
        <dbReference type="Pfam" id="PF12704"/>
    </source>
</evidence>
<keyword evidence="4 7" id="KW-1133">Transmembrane helix</keyword>
<dbReference type="EMBL" id="JAWDKC010000008">
    <property type="protein sequence ID" value="MDV0444765.1"/>
    <property type="molecule type" value="Genomic_DNA"/>
</dbReference>
<feature type="transmembrane region" description="Helical" evidence="7">
    <location>
        <begin position="362"/>
        <end position="384"/>
    </location>
</feature>
<dbReference type="PANTHER" id="PTHR30572:SF4">
    <property type="entry name" value="ABC TRANSPORTER PERMEASE YTRF"/>
    <property type="match status" value="1"/>
</dbReference>
<dbReference type="InterPro" id="IPR025857">
    <property type="entry name" value="MacB_PCD"/>
</dbReference>
<feature type="transmembrane region" description="Helical" evidence="7">
    <location>
        <begin position="323"/>
        <end position="356"/>
    </location>
</feature>
<protein>
    <submittedName>
        <fullName evidence="10">Macrolide export ATP-binding/permease protein MacB</fullName>
        <ecNumber evidence="10">3.6.3.-</ecNumber>
    </submittedName>
</protein>
<keyword evidence="10" id="KW-0547">Nucleotide-binding</keyword>
<evidence type="ECO:0000256" key="2">
    <source>
        <dbReference type="ARBA" id="ARBA00022475"/>
    </source>
</evidence>
<evidence type="ECO:0000256" key="3">
    <source>
        <dbReference type="ARBA" id="ARBA00022692"/>
    </source>
</evidence>
<feature type="domain" description="MacB-like periplasmic core" evidence="9">
    <location>
        <begin position="22"/>
        <end position="234"/>
    </location>
</feature>
<feature type="domain" description="ABC3 transporter permease C-terminal" evidence="8">
    <location>
        <begin position="282"/>
        <end position="394"/>
    </location>
</feature>
<keyword evidence="2" id="KW-1003">Cell membrane</keyword>
<dbReference type="Proteomes" id="UP001272052">
    <property type="component" value="Unassembled WGS sequence"/>
</dbReference>
<evidence type="ECO:0000256" key="7">
    <source>
        <dbReference type="SAM" id="Phobius"/>
    </source>
</evidence>
<organism evidence="10 11">
    <name type="scientific">Methanimicrococcus hacksteinii</name>
    <dbReference type="NCBI Taxonomy" id="3028293"/>
    <lineage>
        <taxon>Archaea</taxon>
        <taxon>Methanobacteriati</taxon>
        <taxon>Methanobacteriota</taxon>
        <taxon>Stenosarchaea group</taxon>
        <taxon>Methanomicrobia</taxon>
        <taxon>Methanosarcinales</taxon>
        <taxon>Methanosarcinaceae</taxon>
        <taxon>Methanimicrococcus</taxon>
    </lineage>
</organism>
<comment type="similarity">
    <text evidence="6">Belongs to the ABC-4 integral membrane protein family.</text>
</comment>
<gene>
    <name evidence="10" type="primary">macB_3</name>
    <name evidence="10" type="ORF">MmiAt1_03030</name>
</gene>
<comment type="caution">
    <text evidence="10">The sequence shown here is derived from an EMBL/GenBank/DDBJ whole genome shotgun (WGS) entry which is preliminary data.</text>
</comment>
<evidence type="ECO:0000256" key="4">
    <source>
        <dbReference type="ARBA" id="ARBA00022989"/>
    </source>
</evidence>
<keyword evidence="11" id="KW-1185">Reference proteome</keyword>
<comment type="subcellular location">
    <subcellularLocation>
        <location evidence="1">Cell membrane</location>
        <topology evidence="1">Multi-pass membrane protein</topology>
    </subcellularLocation>
</comment>
<dbReference type="GO" id="GO:0005524">
    <property type="term" value="F:ATP binding"/>
    <property type="evidence" value="ECO:0007669"/>
    <property type="project" value="UniProtKB-KW"/>
</dbReference>
<dbReference type="InterPro" id="IPR050250">
    <property type="entry name" value="Macrolide_Exporter_MacB"/>
</dbReference>
<evidence type="ECO:0000256" key="6">
    <source>
        <dbReference type="ARBA" id="ARBA00038076"/>
    </source>
</evidence>
<keyword evidence="5 7" id="KW-0472">Membrane</keyword>
<dbReference type="Pfam" id="PF12704">
    <property type="entry name" value="MacB_PCD"/>
    <property type="match status" value="1"/>
</dbReference>
<evidence type="ECO:0000259" key="8">
    <source>
        <dbReference type="Pfam" id="PF02687"/>
    </source>
</evidence>
<keyword evidence="3 7" id="KW-0812">Transmembrane</keyword>
<dbReference type="EC" id="3.6.3.-" evidence="10"/>
<dbReference type="RefSeq" id="WP_318785173.1">
    <property type="nucleotide sequence ID" value="NZ_JAWDKC010000008.1"/>
</dbReference>
<proteinExistence type="inferred from homology"/>
<dbReference type="Pfam" id="PF02687">
    <property type="entry name" value="FtsX"/>
    <property type="match status" value="1"/>
</dbReference>
<feature type="transmembrane region" description="Helical" evidence="7">
    <location>
        <begin position="24"/>
        <end position="46"/>
    </location>
</feature>
<evidence type="ECO:0000313" key="11">
    <source>
        <dbReference type="Proteomes" id="UP001272052"/>
    </source>
</evidence>
<keyword evidence="10" id="KW-0378">Hydrolase</keyword>
<evidence type="ECO:0000256" key="5">
    <source>
        <dbReference type="ARBA" id="ARBA00023136"/>
    </source>
</evidence>
<dbReference type="PANTHER" id="PTHR30572">
    <property type="entry name" value="MEMBRANE COMPONENT OF TRANSPORTER-RELATED"/>
    <property type="match status" value="1"/>
</dbReference>
<dbReference type="GO" id="GO:0016787">
    <property type="term" value="F:hydrolase activity"/>
    <property type="evidence" value="ECO:0007669"/>
    <property type="project" value="UniProtKB-KW"/>
</dbReference>
<sequence length="401" mass="43234">MIDLTYGIDMAVASLKSSKLRSGLTALGIIIGIAAVIATLTLGGSFSDYFNSEMDASGSNYIAIGATKADLLHEQQIDVIRNSKGVVDVSPLISASADVEFMGETKTIEIYGVTEDYQNVTSVTIEEGSFISDKDTFMAVIGHDTAVDEFKNEIGTGSRITLTVKNEDNEDVTRTFTIKGVMETPVSMVTIGSYKTIYVPIDVLQEMTGQDFYSSVYATAESMEALDEAEEEIKLNLMRNLGISQREYDNRSAVPLYFINQADLIQEVNTMTSTIQYFLLAIGSISLIVGSVGIMNIMFVTVTERTKEIGTLKALGYTSKDVMALFLVESVIISGAGGFIGAMIGLIISYAGALLLEMPASFPLSMLFLGILISMIIGIIAGVYPARRAAKMNPVDALRTV</sequence>
<name>A0ABU3VMY0_9EURY</name>
<feature type="transmembrane region" description="Helical" evidence="7">
    <location>
        <begin position="277"/>
        <end position="302"/>
    </location>
</feature>
<dbReference type="InterPro" id="IPR003838">
    <property type="entry name" value="ABC3_permease_C"/>
</dbReference>